<dbReference type="GO" id="GO:0008270">
    <property type="term" value="F:zinc ion binding"/>
    <property type="evidence" value="ECO:0007669"/>
    <property type="project" value="UniProtKB-KW"/>
</dbReference>
<protein>
    <recommendedName>
        <fullName evidence="9">C2H2-type domain-containing protein</fullName>
    </recommendedName>
</protein>
<dbReference type="AlphaFoldDB" id="A0AAE0XQ48"/>
<feature type="domain" description="C2H2-type" evidence="9">
    <location>
        <begin position="674"/>
        <end position="697"/>
    </location>
</feature>
<evidence type="ECO:0000313" key="10">
    <source>
        <dbReference type="EMBL" id="KAK3702632.1"/>
    </source>
</evidence>
<name>A0AAE0XQ48_9GAST</name>
<dbReference type="SMART" id="SM00355">
    <property type="entry name" value="ZnF_C2H2"/>
    <property type="match status" value="12"/>
</dbReference>
<dbReference type="EMBL" id="JAWDGP010007852">
    <property type="protein sequence ID" value="KAK3702632.1"/>
    <property type="molecule type" value="Genomic_DNA"/>
</dbReference>
<feature type="region of interest" description="Disordered" evidence="8">
    <location>
        <begin position="27"/>
        <end position="74"/>
    </location>
</feature>
<keyword evidence="2" id="KW-0479">Metal-binding</keyword>
<sequence>MATGQPSYLHYDIDADWVPSLNMGLDSRASKSQKAENRKKRKLDPESSPLTLDLSVECEPSQNQEEEDEESCEYSTEKARYVKMVKTLDVHNCGRHSDLQRIPTSQEESNDSVHMVMNLRMFPDEMYNALIIRSQNLENEDTPGLMEQKIEISDKDTNSHKVNEQIIKPVMLVKTTDIKYSHSKPNNSSNTILNQLMQCEQAFIGNESSSVKDKKLCEEKHQECDNADGSESVSHEKNNEFLKTICCESSDTEYEKLSQSYAELEPEHRTRIEKSLRTASSSDINLTMCDVSSTVASHIKSKSIAMNDDTEKTKAAIILSTPAVSLADETLTLDLTASPQEISSDSKLKHNQDAYKKELCSINRLTNQDDKLFPCATCNIICPNLTGLLEHMKQHKARNQTPYMCHFCGKSFECAQNFSDHQLLDQCTPYKCDVCGMKFMLESNFYHHKKNAHKMCHICGKSFELARDLSNHQLMEHHPFFKCDICDTEFLKESNFNHHKDTAHKMCHLCGKIFKSANDLSYHRLLDHRTIYKCDRCDMEFLKENNCNHHKENCPRRRRGAHMCKICDADLKTYERLYTHLNQHDELKTFVCEICGKGFVFQGQLNSHLRKHNKDKNYQCEECGKAIKSNEAFKKHQQRHKGIKPYMCDICGKKLASPEGYKSHVMAHKGPPPFMCDLCDKGYYTQGNLKNHKKEKHKINDDNSK</sequence>
<evidence type="ECO:0000256" key="6">
    <source>
        <dbReference type="ARBA" id="ARBA00023242"/>
    </source>
</evidence>
<feature type="domain" description="C2H2-type" evidence="9">
    <location>
        <begin position="618"/>
        <end position="645"/>
    </location>
</feature>
<dbReference type="PANTHER" id="PTHR24376:SF216">
    <property type="entry name" value="ZINC FINGER PROTEIN 420-LIKE"/>
    <property type="match status" value="1"/>
</dbReference>
<organism evidence="10 11">
    <name type="scientific">Elysia crispata</name>
    <name type="common">lettuce slug</name>
    <dbReference type="NCBI Taxonomy" id="231223"/>
    <lineage>
        <taxon>Eukaryota</taxon>
        <taxon>Metazoa</taxon>
        <taxon>Spiralia</taxon>
        <taxon>Lophotrochozoa</taxon>
        <taxon>Mollusca</taxon>
        <taxon>Gastropoda</taxon>
        <taxon>Heterobranchia</taxon>
        <taxon>Euthyneura</taxon>
        <taxon>Panpulmonata</taxon>
        <taxon>Sacoglossa</taxon>
        <taxon>Placobranchoidea</taxon>
        <taxon>Plakobranchidae</taxon>
        <taxon>Elysia</taxon>
    </lineage>
</organism>
<evidence type="ECO:0000256" key="3">
    <source>
        <dbReference type="ARBA" id="ARBA00022737"/>
    </source>
</evidence>
<comment type="subcellular location">
    <subcellularLocation>
        <location evidence="1">Nucleus</location>
    </subcellularLocation>
</comment>
<evidence type="ECO:0000256" key="8">
    <source>
        <dbReference type="SAM" id="MobiDB-lite"/>
    </source>
</evidence>
<keyword evidence="3" id="KW-0677">Repeat</keyword>
<evidence type="ECO:0000259" key="9">
    <source>
        <dbReference type="PROSITE" id="PS50157"/>
    </source>
</evidence>
<evidence type="ECO:0000313" key="11">
    <source>
        <dbReference type="Proteomes" id="UP001283361"/>
    </source>
</evidence>
<dbReference type="SUPFAM" id="SSF57667">
    <property type="entry name" value="beta-beta-alpha zinc fingers"/>
    <property type="match status" value="7"/>
</dbReference>
<keyword evidence="6" id="KW-0539">Nucleus</keyword>
<dbReference type="PANTHER" id="PTHR24376">
    <property type="entry name" value="ZINC FINGER PROTEIN"/>
    <property type="match status" value="1"/>
</dbReference>
<evidence type="ECO:0000256" key="7">
    <source>
        <dbReference type="PROSITE-ProRule" id="PRU00042"/>
    </source>
</evidence>
<reference evidence="10" key="1">
    <citation type="journal article" date="2023" name="G3 (Bethesda)">
        <title>A reference genome for the long-term kleptoplast-retaining sea slug Elysia crispata morphotype clarki.</title>
        <authorList>
            <person name="Eastman K.E."/>
            <person name="Pendleton A.L."/>
            <person name="Shaikh M.A."/>
            <person name="Suttiyut T."/>
            <person name="Ogas R."/>
            <person name="Tomko P."/>
            <person name="Gavelis G."/>
            <person name="Widhalm J.R."/>
            <person name="Wisecaver J.H."/>
        </authorList>
    </citation>
    <scope>NUCLEOTIDE SEQUENCE</scope>
    <source>
        <strain evidence="10">ECLA1</strain>
    </source>
</reference>
<feature type="domain" description="C2H2-type" evidence="9">
    <location>
        <begin position="454"/>
        <end position="477"/>
    </location>
</feature>
<feature type="domain" description="C2H2-type" evidence="9">
    <location>
        <begin position="505"/>
        <end position="528"/>
    </location>
</feature>
<feature type="domain" description="C2H2-type" evidence="9">
    <location>
        <begin position="646"/>
        <end position="673"/>
    </location>
</feature>
<comment type="caution">
    <text evidence="10">The sequence shown here is derived from an EMBL/GenBank/DDBJ whole genome shotgun (WGS) entry which is preliminary data.</text>
</comment>
<gene>
    <name evidence="10" type="ORF">RRG08_042621</name>
</gene>
<dbReference type="GO" id="GO:0005634">
    <property type="term" value="C:nucleus"/>
    <property type="evidence" value="ECO:0007669"/>
    <property type="project" value="UniProtKB-SubCell"/>
</dbReference>
<keyword evidence="4 7" id="KW-0863">Zinc-finger</keyword>
<proteinExistence type="predicted"/>
<keyword evidence="11" id="KW-1185">Reference proteome</keyword>
<dbReference type="Proteomes" id="UP001283361">
    <property type="component" value="Unassembled WGS sequence"/>
</dbReference>
<evidence type="ECO:0000256" key="2">
    <source>
        <dbReference type="ARBA" id="ARBA00022723"/>
    </source>
</evidence>
<feature type="domain" description="C2H2-type" evidence="9">
    <location>
        <begin position="590"/>
        <end position="617"/>
    </location>
</feature>
<dbReference type="InterPro" id="IPR013087">
    <property type="entry name" value="Znf_C2H2_type"/>
</dbReference>
<evidence type="ECO:0000256" key="1">
    <source>
        <dbReference type="ARBA" id="ARBA00004123"/>
    </source>
</evidence>
<dbReference type="Pfam" id="PF00096">
    <property type="entry name" value="zf-C2H2"/>
    <property type="match status" value="5"/>
</dbReference>
<feature type="domain" description="C2H2-type" evidence="9">
    <location>
        <begin position="481"/>
        <end position="504"/>
    </location>
</feature>
<evidence type="ECO:0000256" key="4">
    <source>
        <dbReference type="ARBA" id="ARBA00022771"/>
    </source>
</evidence>
<evidence type="ECO:0000256" key="5">
    <source>
        <dbReference type="ARBA" id="ARBA00022833"/>
    </source>
</evidence>
<dbReference type="GO" id="GO:0000978">
    <property type="term" value="F:RNA polymerase II cis-regulatory region sequence-specific DNA binding"/>
    <property type="evidence" value="ECO:0007669"/>
    <property type="project" value="TreeGrafter"/>
</dbReference>
<accession>A0AAE0XQ48</accession>
<dbReference type="Gene3D" id="3.30.160.60">
    <property type="entry name" value="Classic Zinc Finger"/>
    <property type="match status" value="5"/>
</dbReference>
<feature type="domain" description="C2H2-type" evidence="9">
    <location>
        <begin position="403"/>
        <end position="422"/>
    </location>
</feature>
<keyword evidence="5" id="KW-0862">Zinc</keyword>
<feature type="domain" description="C2H2-type" evidence="9">
    <location>
        <begin position="430"/>
        <end position="453"/>
    </location>
</feature>
<dbReference type="PROSITE" id="PS00028">
    <property type="entry name" value="ZINC_FINGER_C2H2_1"/>
    <property type="match status" value="7"/>
</dbReference>
<dbReference type="GO" id="GO:0001228">
    <property type="term" value="F:DNA-binding transcription activator activity, RNA polymerase II-specific"/>
    <property type="evidence" value="ECO:0007669"/>
    <property type="project" value="TreeGrafter"/>
</dbReference>
<dbReference type="InterPro" id="IPR036236">
    <property type="entry name" value="Znf_C2H2_sf"/>
</dbReference>
<dbReference type="PROSITE" id="PS50157">
    <property type="entry name" value="ZINC_FINGER_C2H2_2"/>
    <property type="match status" value="9"/>
</dbReference>